<protein>
    <submittedName>
        <fullName evidence="2">Uncharacterized protein</fullName>
    </submittedName>
</protein>
<keyword evidence="1" id="KW-1133">Transmembrane helix</keyword>
<sequence>MDASGLLTVIAVLLAGAALLSPRTLLDLKIRITGKDNFIFLVLSAFSLYLLFLDVLKKNGLVLPIPWLWGFDQKSALLAISLLLMIFIAIKFKETRLPKSSIKRLGEVFNQLTKDGNFKDVSFLFEKYHEDLLSYLSFRPWYVKLHDFIAPNYYPRFILQQDNGWLGKLKIAKNNLRYEIANLIPSTYWLSEDVDKIIVSLFKSRNLAVYLSENYPMLGIKVLHQSIGVEDINRDEFISLLLENNHSPLYRELSQCLYVNESNCYTVDVSNSILRYLLEDVSTCHDLEIYTPIKKHTIDIIKKECGSNSIYNKPCDNFIGSNERWDCHIYMSIFMFDVMVRESIEQETQNHLYPNYVFHFAKEIINSINNHETVDMTSEFPTRYYFLLYECFSAMTTWVNMFKNREGYTYNSNMELILESLGMMTYYVLETDKFDDIKKTYFFSVVLSTIRSLDEAKQEQYSKKIAKHVTSLHEFKEPAQQQLDTINRLKKLVINEHFLFSSLIDKYFLPQIKEATSEKV</sequence>
<evidence type="ECO:0000313" key="3">
    <source>
        <dbReference type="Proteomes" id="UP000533429"/>
    </source>
</evidence>
<dbReference type="Proteomes" id="UP000533429">
    <property type="component" value="Unassembled WGS sequence"/>
</dbReference>
<name>A0A850R5F6_PHODD</name>
<evidence type="ECO:0000313" key="2">
    <source>
        <dbReference type="EMBL" id="NVP02679.1"/>
    </source>
</evidence>
<keyword evidence="1" id="KW-0812">Transmembrane</keyword>
<dbReference type="AlphaFoldDB" id="A0A850R5F6"/>
<reference evidence="2 3" key="1">
    <citation type="submission" date="2020-06" db="EMBL/GenBank/DDBJ databases">
        <title>Photobacterium damselae subsp. damselae comparative genomics.</title>
        <authorList>
            <person name="Osorio C.R."/>
        </authorList>
    </citation>
    <scope>NUCLEOTIDE SEQUENCE [LARGE SCALE GENOMIC DNA]</scope>
    <source>
        <strain evidence="2 3">TW250/03</strain>
    </source>
</reference>
<feature type="transmembrane region" description="Helical" evidence="1">
    <location>
        <begin position="76"/>
        <end position="92"/>
    </location>
</feature>
<gene>
    <name evidence="2" type="ORF">HWA77_20925</name>
</gene>
<feature type="transmembrane region" description="Helical" evidence="1">
    <location>
        <begin position="6"/>
        <end position="26"/>
    </location>
</feature>
<organism evidence="2 3">
    <name type="scientific">Photobacterium damselae subsp. damselae</name>
    <name type="common">Listonella damsela</name>
    <dbReference type="NCBI Taxonomy" id="85581"/>
    <lineage>
        <taxon>Bacteria</taxon>
        <taxon>Pseudomonadati</taxon>
        <taxon>Pseudomonadota</taxon>
        <taxon>Gammaproteobacteria</taxon>
        <taxon>Vibrionales</taxon>
        <taxon>Vibrionaceae</taxon>
        <taxon>Photobacterium</taxon>
    </lineage>
</organism>
<accession>A0A850R5F6</accession>
<dbReference type="RefSeq" id="WP_176286111.1">
    <property type="nucleotide sequence ID" value="NZ_JABWTP010000107.1"/>
</dbReference>
<keyword evidence="1" id="KW-0472">Membrane</keyword>
<dbReference type="EMBL" id="JABXOR010001345">
    <property type="protein sequence ID" value="NVP02679.1"/>
    <property type="molecule type" value="Genomic_DNA"/>
</dbReference>
<feature type="transmembrane region" description="Helical" evidence="1">
    <location>
        <begin position="38"/>
        <end position="56"/>
    </location>
</feature>
<evidence type="ECO:0000256" key="1">
    <source>
        <dbReference type="SAM" id="Phobius"/>
    </source>
</evidence>
<comment type="caution">
    <text evidence="2">The sequence shown here is derived from an EMBL/GenBank/DDBJ whole genome shotgun (WGS) entry which is preliminary data.</text>
</comment>
<proteinExistence type="predicted"/>